<gene>
    <name evidence="1" type="ORF">PAPYR_10444</name>
</gene>
<evidence type="ECO:0000313" key="1">
    <source>
        <dbReference type="EMBL" id="KAJ4454757.1"/>
    </source>
</evidence>
<accession>A0ABQ8UAW6</accession>
<dbReference type="Proteomes" id="UP001141327">
    <property type="component" value="Unassembled WGS sequence"/>
</dbReference>
<keyword evidence="2" id="KW-1185">Reference proteome</keyword>
<reference evidence="1" key="1">
    <citation type="journal article" date="2022" name="bioRxiv">
        <title>Genomics of Preaxostyla Flagellates Illuminates Evolutionary Transitions and the Path Towards Mitochondrial Loss.</title>
        <authorList>
            <person name="Novak L.V.F."/>
            <person name="Treitli S.C."/>
            <person name="Pyrih J."/>
            <person name="Halakuc P."/>
            <person name="Pipaliya S.V."/>
            <person name="Vacek V."/>
            <person name="Brzon O."/>
            <person name="Soukal P."/>
            <person name="Eme L."/>
            <person name="Dacks J.B."/>
            <person name="Karnkowska A."/>
            <person name="Elias M."/>
            <person name="Hampl V."/>
        </authorList>
    </citation>
    <scope>NUCLEOTIDE SEQUENCE</scope>
    <source>
        <strain evidence="1">RCP-MX</strain>
    </source>
</reference>
<evidence type="ECO:0000313" key="2">
    <source>
        <dbReference type="Proteomes" id="UP001141327"/>
    </source>
</evidence>
<dbReference type="EMBL" id="JAPMOS010000135">
    <property type="protein sequence ID" value="KAJ4454757.1"/>
    <property type="molecule type" value="Genomic_DNA"/>
</dbReference>
<organism evidence="1 2">
    <name type="scientific">Paratrimastix pyriformis</name>
    <dbReference type="NCBI Taxonomy" id="342808"/>
    <lineage>
        <taxon>Eukaryota</taxon>
        <taxon>Metamonada</taxon>
        <taxon>Preaxostyla</taxon>
        <taxon>Paratrimastigidae</taxon>
        <taxon>Paratrimastix</taxon>
    </lineage>
</organism>
<name>A0ABQ8UAW6_9EUKA</name>
<comment type="caution">
    <text evidence="1">The sequence shown here is derived from an EMBL/GenBank/DDBJ whole genome shotgun (WGS) entry which is preliminary data.</text>
</comment>
<proteinExistence type="predicted"/>
<sequence length="793" mass="85730">MRNAFSPLQCVFPRCNALFPVATRSPLQRVFPVGTQDAWAKGISFPSRHWHQILELVLWVARFDDGALPSDTAEACSAPPFSLGGFFRASGERSGLCFLRERAHAMLMLAGRCWVSGSRREPTDRGSWGLAPPDLGSCPSRFADLSPARLGVLPQADLEVLPAWPRVVPRDQCGLSPRMWGVVSARGGFPLFATLLAADRVFTPFTRLTRARRPVDFARHWAGDPYWVCPVEPPHYVEWCPPSSGPLGRIGFGWRGPAAFVLWFLLVASRRVCALIMGDVVYPGPPDYLCFLFDSQQAAPPLGVGSTGSTLGLESALGAEAVPLVVLITAGRAPLPLSLRSPFLCLMEGFAPGSPPWAMAAVRELVSGFACRLILRLSGARGRGLVPDAPVSLPGLAFWHAWPPVARGDGPGTAVSLCGAAFGWPLSTSELRAWRWSRGTVPWALHAVRRALRGTLALRCRPLWRGPRCDDVRCDDVRCDDVRCDDVRCDDVRCEDVRCGDVRCGDVRCGDVRCDDVRWMTSAVMTSAVMTSDDVSCVALRDDAQLASDQPGCAIPPVSLEATGCPGAAHFVAVSHGVIRGRRSFLWDDTAADAVQSQGFPHSLVGLDAFPHSSVRKPRPHGGGPLGAYRGSIPAGYGTGNSRTRKFLRGCTPGTRMTLHHHPDRVATSDFENSNFEFGVCLRKPRPHGGGPLGAYRGSIPAGYGTGNSRTRKFLRGCTRMTTQILIIQIQEFNRGRVDRSSPPGPLVPFPALCPGPLASALRPGLEHLAGPMAPRLRARPQPAQPWPVSVCA</sequence>
<protein>
    <submittedName>
        <fullName evidence="1">Uncharacterized protein</fullName>
    </submittedName>
</protein>